<dbReference type="PROSITE" id="PS51171">
    <property type="entry name" value="PREPHENATE_DEHYDR_3"/>
    <property type="match status" value="1"/>
</dbReference>
<dbReference type="PANTHER" id="PTHR21022">
    <property type="entry name" value="PREPHENATE DEHYDRATASE P PROTEIN"/>
    <property type="match status" value="1"/>
</dbReference>
<dbReference type="PROSITE" id="PS51671">
    <property type="entry name" value="ACT"/>
    <property type="match status" value="1"/>
</dbReference>
<evidence type="ECO:0000256" key="9">
    <source>
        <dbReference type="RuleBase" id="RU361254"/>
    </source>
</evidence>
<evidence type="ECO:0000313" key="13">
    <source>
        <dbReference type="Proteomes" id="UP001519288"/>
    </source>
</evidence>
<evidence type="ECO:0000256" key="3">
    <source>
        <dbReference type="ARBA" id="ARBA00021872"/>
    </source>
</evidence>
<dbReference type="PROSITE" id="PS00858">
    <property type="entry name" value="PREPHENATE_DEHYDR_2"/>
    <property type="match status" value="1"/>
</dbReference>
<dbReference type="Gene3D" id="3.40.190.10">
    <property type="entry name" value="Periplasmic binding protein-like II"/>
    <property type="match status" value="2"/>
</dbReference>
<dbReference type="EC" id="4.2.1.51" evidence="2 9"/>
<keyword evidence="5 9" id="KW-0057">Aromatic amino acid biosynthesis</keyword>
<dbReference type="EMBL" id="JAGGLD010000002">
    <property type="protein sequence ID" value="MBP2000386.1"/>
    <property type="molecule type" value="Genomic_DNA"/>
</dbReference>
<comment type="pathway">
    <text evidence="1 9">Amino-acid biosynthesis; L-phenylalanine biosynthesis; phenylpyruvate from prephenate: step 1/1.</text>
</comment>
<name>A0ABS4JH06_9BACL</name>
<dbReference type="PANTHER" id="PTHR21022:SF19">
    <property type="entry name" value="PREPHENATE DEHYDRATASE-RELATED"/>
    <property type="match status" value="1"/>
</dbReference>
<evidence type="ECO:0000256" key="4">
    <source>
        <dbReference type="ARBA" id="ARBA00022605"/>
    </source>
</evidence>
<keyword evidence="13" id="KW-1185">Reference proteome</keyword>
<dbReference type="InterPro" id="IPR045865">
    <property type="entry name" value="ACT-like_dom_sf"/>
</dbReference>
<dbReference type="SUPFAM" id="SSF55021">
    <property type="entry name" value="ACT-like"/>
    <property type="match status" value="1"/>
</dbReference>
<dbReference type="NCBIfam" id="NF008865">
    <property type="entry name" value="PRK11898.1"/>
    <property type="match status" value="1"/>
</dbReference>
<dbReference type="InterPro" id="IPR018528">
    <property type="entry name" value="Preph_deHydtase_CS"/>
</dbReference>
<sequence>MKRIACLPEGSVSHEAVLHLFGDEPITLVHYKQIADVFLSTVNGTTDYSVIPIENTIEGSVSLHMDWLVHEIDIPMRLEWVYPSLQNLIGRQDEFMSSFESGGKVDLTQVTKVISHPVAMAQCLQFIRSHMPNAELENASSTAEAIEIVKKNPNQRWLAIGTLLGAKKHELDVLAKYITDHDNNFTRFILIGPTALEQLKAPVSEEKTSVLITLPSDFPGALHQVLSAFSWRKLNLSRIESRPTKKKLGSYYFYIDVLHSLDSVLLPSAIEEIEALGCQVRILGSYLSYNYEVLS</sequence>
<dbReference type="InterPro" id="IPR001086">
    <property type="entry name" value="Preph_deHydtase"/>
</dbReference>
<accession>A0ABS4JH06</accession>
<evidence type="ECO:0000256" key="7">
    <source>
        <dbReference type="ARBA" id="ARBA00023239"/>
    </source>
</evidence>
<organism evidence="12 13">
    <name type="scientific">Paenibacillus shirakamiensis</name>
    <dbReference type="NCBI Taxonomy" id="1265935"/>
    <lineage>
        <taxon>Bacteria</taxon>
        <taxon>Bacillati</taxon>
        <taxon>Bacillota</taxon>
        <taxon>Bacilli</taxon>
        <taxon>Bacillales</taxon>
        <taxon>Paenibacillaceae</taxon>
        <taxon>Paenibacillus</taxon>
    </lineage>
</organism>
<dbReference type="PIRSF" id="PIRSF001500">
    <property type="entry name" value="Chor_mut_pdt_Ppr"/>
    <property type="match status" value="1"/>
</dbReference>
<dbReference type="InterPro" id="IPR008242">
    <property type="entry name" value="Chor_mutase/pphenate_deHydtase"/>
</dbReference>
<gene>
    <name evidence="9" type="primary">pheA</name>
    <name evidence="12" type="ORF">J2Z69_001417</name>
</gene>
<dbReference type="CDD" id="cd13633">
    <property type="entry name" value="PBP2_Sa-PDT_like"/>
    <property type="match status" value="1"/>
</dbReference>
<evidence type="ECO:0000256" key="8">
    <source>
        <dbReference type="ARBA" id="ARBA00047848"/>
    </source>
</evidence>
<evidence type="ECO:0000256" key="1">
    <source>
        <dbReference type="ARBA" id="ARBA00004741"/>
    </source>
</evidence>
<dbReference type="Pfam" id="PF01842">
    <property type="entry name" value="ACT"/>
    <property type="match status" value="1"/>
</dbReference>
<feature type="domain" description="Prephenate dehydratase" evidence="10">
    <location>
        <begin position="2"/>
        <end position="193"/>
    </location>
</feature>
<keyword evidence="6 9" id="KW-0584">Phenylalanine biosynthesis</keyword>
<dbReference type="Gene3D" id="3.30.70.260">
    <property type="match status" value="1"/>
</dbReference>
<dbReference type="Proteomes" id="UP001519288">
    <property type="component" value="Unassembled WGS sequence"/>
</dbReference>
<evidence type="ECO:0000259" key="10">
    <source>
        <dbReference type="PROSITE" id="PS51171"/>
    </source>
</evidence>
<evidence type="ECO:0000259" key="11">
    <source>
        <dbReference type="PROSITE" id="PS51671"/>
    </source>
</evidence>
<keyword evidence="7 9" id="KW-0456">Lyase</keyword>
<evidence type="ECO:0000313" key="12">
    <source>
        <dbReference type="EMBL" id="MBP2000386.1"/>
    </source>
</evidence>
<dbReference type="RefSeq" id="WP_209860587.1">
    <property type="nucleotide sequence ID" value="NZ_JAGGLD010000002.1"/>
</dbReference>
<proteinExistence type="predicted"/>
<reference evidence="12 13" key="1">
    <citation type="submission" date="2021-03" db="EMBL/GenBank/DDBJ databases">
        <title>Genomic Encyclopedia of Type Strains, Phase IV (KMG-IV): sequencing the most valuable type-strain genomes for metagenomic binning, comparative biology and taxonomic classification.</title>
        <authorList>
            <person name="Goeker M."/>
        </authorList>
    </citation>
    <scope>NUCLEOTIDE SEQUENCE [LARGE SCALE GENOMIC DNA]</scope>
    <source>
        <strain evidence="12 13">DSM 26806</strain>
    </source>
</reference>
<evidence type="ECO:0000256" key="6">
    <source>
        <dbReference type="ARBA" id="ARBA00023222"/>
    </source>
</evidence>
<dbReference type="SUPFAM" id="SSF53850">
    <property type="entry name" value="Periplasmic binding protein-like II"/>
    <property type="match status" value="1"/>
</dbReference>
<dbReference type="Pfam" id="PF00800">
    <property type="entry name" value="PDT"/>
    <property type="match status" value="1"/>
</dbReference>
<protein>
    <recommendedName>
        <fullName evidence="3 9">Prephenate dehydratase</fullName>
        <shortName evidence="9">PDT</shortName>
        <ecNumber evidence="2 9">4.2.1.51</ecNumber>
    </recommendedName>
</protein>
<dbReference type="CDD" id="cd04905">
    <property type="entry name" value="ACT_CM-PDT"/>
    <property type="match status" value="1"/>
</dbReference>
<comment type="catalytic activity">
    <reaction evidence="8 9">
        <text>prephenate + H(+) = 3-phenylpyruvate + CO2 + H2O</text>
        <dbReference type="Rhea" id="RHEA:21648"/>
        <dbReference type="ChEBI" id="CHEBI:15377"/>
        <dbReference type="ChEBI" id="CHEBI:15378"/>
        <dbReference type="ChEBI" id="CHEBI:16526"/>
        <dbReference type="ChEBI" id="CHEBI:18005"/>
        <dbReference type="ChEBI" id="CHEBI:29934"/>
        <dbReference type="EC" id="4.2.1.51"/>
    </reaction>
</comment>
<evidence type="ECO:0000256" key="5">
    <source>
        <dbReference type="ARBA" id="ARBA00023141"/>
    </source>
</evidence>
<feature type="domain" description="ACT" evidence="11">
    <location>
        <begin position="210"/>
        <end position="287"/>
    </location>
</feature>
<keyword evidence="4 9" id="KW-0028">Amino-acid biosynthesis</keyword>
<dbReference type="GO" id="GO:0004664">
    <property type="term" value="F:prephenate dehydratase activity"/>
    <property type="evidence" value="ECO:0007669"/>
    <property type="project" value="UniProtKB-EC"/>
</dbReference>
<comment type="caution">
    <text evidence="12">The sequence shown here is derived from an EMBL/GenBank/DDBJ whole genome shotgun (WGS) entry which is preliminary data.</text>
</comment>
<dbReference type="InterPro" id="IPR002912">
    <property type="entry name" value="ACT_dom"/>
</dbReference>
<evidence type="ECO:0000256" key="2">
    <source>
        <dbReference type="ARBA" id="ARBA00013147"/>
    </source>
</evidence>